<feature type="compositionally biased region" description="Polar residues" evidence="4">
    <location>
        <begin position="215"/>
        <end position="229"/>
    </location>
</feature>
<dbReference type="GO" id="GO:0042393">
    <property type="term" value="F:histone binding"/>
    <property type="evidence" value="ECO:0007669"/>
    <property type="project" value="TreeGrafter"/>
</dbReference>
<feature type="compositionally biased region" description="Acidic residues" evidence="4">
    <location>
        <begin position="77"/>
        <end position="87"/>
    </location>
</feature>
<dbReference type="PANTHER" id="PTHR15321">
    <property type="entry name" value="TUMOR SUPPRESSOR P53-BINDING PROTEIN 1"/>
    <property type="match status" value="1"/>
</dbReference>
<evidence type="ECO:0000259" key="5">
    <source>
        <dbReference type="PROSITE" id="PS50172"/>
    </source>
</evidence>
<evidence type="ECO:0000256" key="3">
    <source>
        <dbReference type="ARBA" id="ARBA00023242"/>
    </source>
</evidence>
<feature type="compositionally biased region" description="Low complexity" evidence="4">
    <location>
        <begin position="109"/>
        <end position="121"/>
    </location>
</feature>
<evidence type="ECO:0000256" key="1">
    <source>
        <dbReference type="ARBA" id="ARBA00004123"/>
    </source>
</evidence>
<keyword evidence="7" id="KW-1185">Reference proteome</keyword>
<dbReference type="PROSITE" id="PS50172">
    <property type="entry name" value="BRCT"/>
    <property type="match status" value="2"/>
</dbReference>
<feature type="compositionally biased region" description="Basic residues" evidence="4">
    <location>
        <begin position="601"/>
        <end position="613"/>
    </location>
</feature>
<feature type="compositionally biased region" description="Pro residues" evidence="4">
    <location>
        <begin position="464"/>
        <end position="473"/>
    </location>
</feature>
<dbReference type="GO" id="GO:0045944">
    <property type="term" value="P:positive regulation of transcription by RNA polymerase II"/>
    <property type="evidence" value="ECO:0007669"/>
    <property type="project" value="TreeGrafter"/>
</dbReference>
<feature type="compositionally biased region" description="Low complexity" evidence="4">
    <location>
        <begin position="277"/>
        <end position="292"/>
    </location>
</feature>
<dbReference type="InterPro" id="IPR041297">
    <property type="entry name" value="Crb2_Tudor"/>
</dbReference>
<feature type="compositionally biased region" description="Basic and acidic residues" evidence="4">
    <location>
        <begin position="765"/>
        <end position="774"/>
    </location>
</feature>
<protein>
    <recommendedName>
        <fullName evidence="5">BRCT domain-containing protein</fullName>
    </recommendedName>
</protein>
<dbReference type="GO" id="GO:0005634">
    <property type="term" value="C:nucleus"/>
    <property type="evidence" value="ECO:0007669"/>
    <property type="project" value="UniProtKB-SubCell"/>
</dbReference>
<dbReference type="OrthoDB" id="129353at2759"/>
<feature type="compositionally biased region" description="Polar residues" evidence="4">
    <location>
        <begin position="481"/>
        <end position="495"/>
    </location>
</feature>
<dbReference type="Gene3D" id="2.30.30.140">
    <property type="match status" value="1"/>
</dbReference>
<dbReference type="Pfam" id="PF18115">
    <property type="entry name" value="Tudor_3"/>
    <property type="match status" value="1"/>
</dbReference>
<dbReference type="InterPro" id="IPR047250">
    <property type="entry name" value="BRCT_p53bp1-like_rpt2"/>
</dbReference>
<feature type="compositionally biased region" description="Basic and acidic residues" evidence="4">
    <location>
        <begin position="953"/>
        <end position="962"/>
    </location>
</feature>
<evidence type="ECO:0000313" key="6">
    <source>
        <dbReference type="EMBL" id="TFK42505.1"/>
    </source>
</evidence>
<organism evidence="6 7">
    <name type="scientific">Crucibulum laeve</name>
    <dbReference type="NCBI Taxonomy" id="68775"/>
    <lineage>
        <taxon>Eukaryota</taxon>
        <taxon>Fungi</taxon>
        <taxon>Dikarya</taxon>
        <taxon>Basidiomycota</taxon>
        <taxon>Agaricomycotina</taxon>
        <taxon>Agaricomycetes</taxon>
        <taxon>Agaricomycetidae</taxon>
        <taxon>Agaricales</taxon>
        <taxon>Agaricineae</taxon>
        <taxon>Nidulariaceae</taxon>
        <taxon>Crucibulum</taxon>
    </lineage>
</organism>
<reference evidence="6 7" key="1">
    <citation type="journal article" date="2019" name="Nat. Ecol. Evol.">
        <title>Megaphylogeny resolves global patterns of mushroom evolution.</title>
        <authorList>
            <person name="Varga T."/>
            <person name="Krizsan K."/>
            <person name="Foldi C."/>
            <person name="Dima B."/>
            <person name="Sanchez-Garcia M."/>
            <person name="Sanchez-Ramirez S."/>
            <person name="Szollosi G.J."/>
            <person name="Szarkandi J.G."/>
            <person name="Papp V."/>
            <person name="Albert L."/>
            <person name="Andreopoulos W."/>
            <person name="Angelini C."/>
            <person name="Antonin V."/>
            <person name="Barry K.W."/>
            <person name="Bougher N.L."/>
            <person name="Buchanan P."/>
            <person name="Buyck B."/>
            <person name="Bense V."/>
            <person name="Catcheside P."/>
            <person name="Chovatia M."/>
            <person name="Cooper J."/>
            <person name="Damon W."/>
            <person name="Desjardin D."/>
            <person name="Finy P."/>
            <person name="Geml J."/>
            <person name="Haridas S."/>
            <person name="Hughes K."/>
            <person name="Justo A."/>
            <person name="Karasinski D."/>
            <person name="Kautmanova I."/>
            <person name="Kiss B."/>
            <person name="Kocsube S."/>
            <person name="Kotiranta H."/>
            <person name="LaButti K.M."/>
            <person name="Lechner B.E."/>
            <person name="Liimatainen K."/>
            <person name="Lipzen A."/>
            <person name="Lukacs Z."/>
            <person name="Mihaltcheva S."/>
            <person name="Morgado L.N."/>
            <person name="Niskanen T."/>
            <person name="Noordeloos M.E."/>
            <person name="Ohm R.A."/>
            <person name="Ortiz-Santana B."/>
            <person name="Ovrebo C."/>
            <person name="Racz N."/>
            <person name="Riley R."/>
            <person name="Savchenko A."/>
            <person name="Shiryaev A."/>
            <person name="Soop K."/>
            <person name="Spirin V."/>
            <person name="Szebenyi C."/>
            <person name="Tomsovsky M."/>
            <person name="Tulloss R.E."/>
            <person name="Uehling J."/>
            <person name="Grigoriev I.V."/>
            <person name="Vagvolgyi C."/>
            <person name="Papp T."/>
            <person name="Martin F.M."/>
            <person name="Miettinen O."/>
            <person name="Hibbett D.S."/>
            <person name="Nagy L.G."/>
        </authorList>
    </citation>
    <scope>NUCLEOTIDE SEQUENCE [LARGE SCALE GENOMIC DNA]</scope>
    <source>
        <strain evidence="6 7">CBS 166.37</strain>
    </source>
</reference>
<feature type="region of interest" description="Disordered" evidence="4">
    <location>
        <begin position="538"/>
        <end position="1005"/>
    </location>
</feature>
<dbReference type="SUPFAM" id="SSF63748">
    <property type="entry name" value="Tudor/PWWP/MBT"/>
    <property type="match status" value="1"/>
</dbReference>
<proteinExistence type="predicted"/>
<evidence type="ECO:0000256" key="4">
    <source>
        <dbReference type="SAM" id="MobiDB-lite"/>
    </source>
</evidence>
<dbReference type="Gene3D" id="3.40.50.10190">
    <property type="entry name" value="BRCT domain"/>
    <property type="match status" value="1"/>
</dbReference>
<dbReference type="EMBL" id="ML213592">
    <property type="protein sequence ID" value="TFK42505.1"/>
    <property type="molecule type" value="Genomic_DNA"/>
</dbReference>
<dbReference type="Proteomes" id="UP000308652">
    <property type="component" value="Unassembled WGS sequence"/>
</dbReference>
<dbReference type="CDD" id="cd17724">
    <property type="entry name" value="BRCT_p53bp1_rpt2"/>
    <property type="match status" value="1"/>
</dbReference>
<dbReference type="InterPro" id="IPR047252">
    <property type="entry name" value="TP53BP1-like"/>
</dbReference>
<feature type="region of interest" description="Disordered" evidence="4">
    <location>
        <begin position="72"/>
        <end position="309"/>
    </location>
</feature>
<accession>A0A5C3MCV6</accession>
<feature type="compositionally biased region" description="Low complexity" evidence="4">
    <location>
        <begin position="178"/>
        <end position="193"/>
    </location>
</feature>
<dbReference type="InterPro" id="IPR047249">
    <property type="entry name" value="BRCT_p53bp1-like_rpt1"/>
</dbReference>
<keyword evidence="3" id="KW-0539">Nucleus</keyword>
<gene>
    <name evidence="6" type="ORF">BDQ12DRAFT_676322</name>
</gene>
<dbReference type="InterPro" id="IPR036420">
    <property type="entry name" value="BRCT_dom_sf"/>
</dbReference>
<dbReference type="PANTHER" id="PTHR15321:SF3">
    <property type="entry name" value="TP53-BINDING PROTEIN 1"/>
    <property type="match status" value="1"/>
</dbReference>
<feature type="compositionally biased region" description="Acidic residues" evidence="4">
    <location>
        <begin position="928"/>
        <end position="952"/>
    </location>
</feature>
<feature type="compositionally biased region" description="Acidic residues" evidence="4">
    <location>
        <begin position="750"/>
        <end position="764"/>
    </location>
</feature>
<dbReference type="SMART" id="SM00292">
    <property type="entry name" value="BRCT"/>
    <property type="match status" value="2"/>
</dbReference>
<feature type="compositionally biased region" description="Acidic residues" evidence="4">
    <location>
        <begin position="775"/>
        <end position="786"/>
    </location>
</feature>
<dbReference type="GO" id="GO:0000077">
    <property type="term" value="P:DNA damage checkpoint signaling"/>
    <property type="evidence" value="ECO:0007669"/>
    <property type="project" value="TreeGrafter"/>
</dbReference>
<keyword evidence="2" id="KW-0227">DNA damage</keyword>
<feature type="domain" description="BRCT" evidence="5">
    <location>
        <begin position="1327"/>
        <end position="1435"/>
    </location>
</feature>
<dbReference type="STRING" id="68775.A0A5C3MCV6"/>
<comment type="subcellular location">
    <subcellularLocation>
        <location evidence="1">Nucleus</location>
    </subcellularLocation>
</comment>
<evidence type="ECO:0000313" key="7">
    <source>
        <dbReference type="Proteomes" id="UP000308652"/>
    </source>
</evidence>
<name>A0A5C3MCV6_9AGAR</name>
<evidence type="ECO:0000256" key="2">
    <source>
        <dbReference type="ARBA" id="ARBA00022763"/>
    </source>
</evidence>
<feature type="compositionally biased region" description="Polar residues" evidence="4">
    <location>
        <begin position="581"/>
        <end position="590"/>
    </location>
</feature>
<dbReference type="SUPFAM" id="SSF52113">
    <property type="entry name" value="BRCT domain"/>
    <property type="match status" value="1"/>
</dbReference>
<feature type="region of interest" description="Disordered" evidence="4">
    <location>
        <begin position="404"/>
        <end position="501"/>
    </location>
</feature>
<feature type="compositionally biased region" description="Polar residues" evidence="4">
    <location>
        <begin position="153"/>
        <end position="165"/>
    </location>
</feature>
<feature type="compositionally biased region" description="Polar residues" evidence="4">
    <location>
        <begin position="426"/>
        <end position="439"/>
    </location>
</feature>
<feature type="compositionally biased region" description="Pro residues" evidence="4">
    <location>
        <begin position="554"/>
        <end position="563"/>
    </location>
</feature>
<dbReference type="CDD" id="cd17745">
    <property type="entry name" value="BRCT_p53bp1_rpt1"/>
    <property type="match status" value="1"/>
</dbReference>
<feature type="compositionally biased region" description="Polar residues" evidence="4">
    <location>
        <begin position="293"/>
        <end position="305"/>
    </location>
</feature>
<dbReference type="InterPro" id="IPR001357">
    <property type="entry name" value="BRCT_dom"/>
</dbReference>
<feature type="compositionally biased region" description="Polar residues" evidence="4">
    <location>
        <begin position="614"/>
        <end position="627"/>
    </location>
</feature>
<feature type="compositionally biased region" description="Basic and acidic residues" evidence="4">
    <location>
        <begin position="234"/>
        <end position="243"/>
    </location>
</feature>
<feature type="compositionally biased region" description="Low complexity" evidence="4">
    <location>
        <begin position="412"/>
        <end position="424"/>
    </location>
</feature>
<feature type="domain" description="BRCT" evidence="5">
    <location>
        <begin position="1169"/>
        <end position="1292"/>
    </location>
</feature>
<sequence length="1442" mass="158131">MDAYDDSEMVESQASQLLHDLLEPAKELSLNHVEDQSASSLNFTVSNDISSDSSRNSNTLPHYHLHGLAETQTQSEDYQEQEVEELNEGSQKENIGATRPLNELKKRASATPSPSSLSVSPHADHSRNMPTKQPHVDPVIESLSPVNIPMPTSKPSSTTILQSPSKPLIASRTPSNLRSTVRTTYRTTRTRPAAGRRSKSRESSVDSFARGPSPDLQQQFIRNSRNFNIPISELGRDSPENSPRRGTAMYSRNTPRRWGSRRSPAPDATVLVDSTPSQSEMSQEKQSQGQSGTQIIDSQTSAQRQPDSEVDLDAHMSVDDEPLSYRSDTPPSASLFADGPLTPAEAARAAIQAAQPRFVARPETISEVATQMLTQVSEQQEDVDMDVPSDELLKEILAVPMAPPGQHYATRQSSQSSFSQSEFQPGYSQLSQPGTSQSEPPFLLSPTMSPVFEASYPEPGGPSSKPPQPPVPSYPQSGPSTAGNASDSANPTSLLNMVPAHKRHRYMKYQKQDANVSNHRAASSSTAQNVHLTFGLQETQPANDEDQSTIPPCGGFPPTPPEETQPAFDDGSMAPPRGGFVSSSAIQETQPVYDHDEGAKPRRRTFPVPRQRHSLASMQETQPSFANDQCALPPRRTSPVPPRRPSPLHKTQPTFNDVVVDARPPRCTVPVLTSVRPPAPPSARGSRPVRRVPVDDDQMDVIPDSEPMRAGRSSPSKARVSPPQDRRTVTASSSRQDANHSVDDVVPDSAVEDEEEPTDMDEATEPAKKIRRVEPEEEEEDDEDDIPLANSTRPVKTTPGKGKEKELSTTTEWKVSRGSKPTPIAPTDAVSGASTSKRKGPELDGQEDVTAAKTRKSAATKKPASSSEQGEVPSSLPEQDIPKSTRSSKGRGNAAKPEKAATSTRPKRERAAAAAKGDGGRSSIAEDSQGEEESEDKPLRDDEEAEDTATEPADDHDMDGDFKAPALVSRKRKRETKATTVKKNAKSGKKSTQTPLAATPATRHNKRLQEVVAASHRSSDSEPTRIFAIWSGDSHYYPGTIYSHVAADKYMVHFDDQTEGVVPVSKMRLCDIRVGDVVHRARHRGSSEVMDVNSVNGRIITVKVIEGEVETTVMLQDIRIPNKIISHGWQDRTVDVGDIIPAVVPSKANPSPSPSKQSLVSGQSAFSVSQPGFFSKTAFMVTLNSGNEKSDTDRESLLNAIRRSGGTIVDEVPTLWEWDGCYSKNYNRWVLTQSDVKWRNKDIDRLFLLADDPNQKPKFLMALALGIPCLRIEWLNDSLQNNEEPSWLGYLLPQGFSEELNARPSQQVDLDWGDCRDHLTHIMENKVPSKLFTKKSILCVGPDLMPFPKGRKQSGIVDKSQEAINHIILAMGADRVEAVMELSYASRDVDSYDYVVIREDVEYTPELAEATVVTWTWVKNCLIASRLVPLPEWMSGQPSQET</sequence>